<dbReference type="AlphaFoldDB" id="A0A6P2R9Q8"/>
<dbReference type="RefSeq" id="WP_175034616.1">
    <property type="nucleotide sequence ID" value="NZ_CABVPW010000041.1"/>
</dbReference>
<organism evidence="1 2">
    <name type="scientific">Burkholderia lata (strain ATCC 17760 / DSM 23089 / LMG 22485 / NCIMB 9086 / R18194 / 383)</name>
    <dbReference type="NCBI Taxonomy" id="482957"/>
    <lineage>
        <taxon>Bacteria</taxon>
        <taxon>Pseudomonadati</taxon>
        <taxon>Pseudomonadota</taxon>
        <taxon>Betaproteobacteria</taxon>
        <taxon>Burkholderiales</taxon>
        <taxon>Burkholderiaceae</taxon>
        <taxon>Burkholderia</taxon>
        <taxon>Burkholderia cepacia complex</taxon>
    </lineage>
</organism>
<evidence type="ECO:0000313" key="1">
    <source>
        <dbReference type="EMBL" id="VWC31842.1"/>
    </source>
</evidence>
<name>A0A6P2R9Q8_BURL3</name>
<reference evidence="1 2" key="1">
    <citation type="submission" date="2019-09" db="EMBL/GenBank/DDBJ databases">
        <authorList>
            <person name="Depoorter E."/>
        </authorList>
    </citation>
    <scope>NUCLEOTIDE SEQUENCE [LARGE SCALE GENOMIC DNA]</scope>
    <source>
        <strain evidence="1">LMG 23254</strain>
    </source>
</reference>
<sequence length="257" mass="28899">MVEPITTVLALGAADAMKDYVKDQLKDVVGDFFKESIVARWSTRRADQFLSAFVEEVRKEADVRTTSADLNHLLKAIAQKEKHTSALFDAYRRVALSASRKIGPQVIGVLVARILLQDRDVTDEDEQIFEAAEAMNDRDFDRFFAWMKYAREEPSYVELLQTWSMEGCEGAQASILVQGMTGPDTSFNDFDLYMPDAPFNLYRSVGPFAVKLANCGLLEESAQPRSGPRDPKGTNFYVLVSHACEEFYQLAMRACHG</sequence>
<dbReference type="EMBL" id="CABVPW010000041">
    <property type="protein sequence ID" value="VWC31842.1"/>
    <property type="molecule type" value="Genomic_DNA"/>
</dbReference>
<proteinExistence type="predicted"/>
<evidence type="ECO:0000313" key="2">
    <source>
        <dbReference type="Proteomes" id="UP000494218"/>
    </source>
</evidence>
<dbReference type="Proteomes" id="UP000494218">
    <property type="component" value="Unassembled WGS sequence"/>
</dbReference>
<accession>A0A6P2R9Q8</accession>
<protein>
    <submittedName>
        <fullName evidence="1">Uncharacterized protein</fullName>
    </submittedName>
</protein>
<gene>
    <name evidence="1" type="ORF">BLA23254_06397</name>
</gene>